<keyword evidence="13" id="KW-1133">Transmembrane helix</keyword>
<dbReference type="CDD" id="cd06225">
    <property type="entry name" value="HAMP"/>
    <property type="match status" value="1"/>
</dbReference>
<evidence type="ECO:0000256" key="12">
    <source>
        <dbReference type="SAM" id="Coils"/>
    </source>
</evidence>
<dbReference type="Pfam" id="PF00512">
    <property type="entry name" value="HisKA"/>
    <property type="match status" value="1"/>
</dbReference>
<dbReference type="SUPFAM" id="SSF47384">
    <property type="entry name" value="Homodimeric domain of signal transducing histidine kinase"/>
    <property type="match status" value="1"/>
</dbReference>
<dbReference type="InterPro" id="IPR036097">
    <property type="entry name" value="HisK_dim/P_sf"/>
</dbReference>
<feature type="domain" description="HAMP" evidence="15">
    <location>
        <begin position="212"/>
        <end position="264"/>
    </location>
</feature>
<dbReference type="Pfam" id="PF00672">
    <property type="entry name" value="HAMP"/>
    <property type="match status" value="1"/>
</dbReference>
<dbReference type="RefSeq" id="WP_168974272.1">
    <property type="nucleotide sequence ID" value="NZ_JABAGO010000001.1"/>
</dbReference>
<dbReference type="Gene3D" id="3.30.565.10">
    <property type="entry name" value="Histidine kinase-like ATPase, C-terminal domain"/>
    <property type="match status" value="1"/>
</dbReference>
<evidence type="ECO:0000256" key="9">
    <source>
        <dbReference type="ARBA" id="ARBA00022840"/>
    </source>
</evidence>
<feature type="coiled-coil region" evidence="12">
    <location>
        <begin position="252"/>
        <end position="286"/>
    </location>
</feature>
<keyword evidence="8" id="KW-0418">Kinase</keyword>
<evidence type="ECO:0000256" key="3">
    <source>
        <dbReference type="ARBA" id="ARBA00012438"/>
    </source>
</evidence>
<dbReference type="PROSITE" id="PS50885">
    <property type="entry name" value="HAMP"/>
    <property type="match status" value="1"/>
</dbReference>
<name>A0A848CTT8_ANEAE</name>
<organism evidence="16 17">
    <name type="scientific">Aneurinibacillus aneurinilyticus</name>
    <name type="common">Bacillus aneurinolyticus</name>
    <dbReference type="NCBI Taxonomy" id="1391"/>
    <lineage>
        <taxon>Bacteria</taxon>
        <taxon>Bacillati</taxon>
        <taxon>Bacillota</taxon>
        <taxon>Bacilli</taxon>
        <taxon>Bacillales</taxon>
        <taxon>Paenibacillaceae</taxon>
        <taxon>Aneurinibacillus group</taxon>
        <taxon>Aneurinibacillus</taxon>
    </lineage>
</organism>
<feature type="transmembrane region" description="Helical" evidence="13">
    <location>
        <begin position="12"/>
        <end position="34"/>
    </location>
</feature>
<protein>
    <recommendedName>
        <fullName evidence="3">histidine kinase</fullName>
        <ecNumber evidence="3">2.7.13.3</ecNumber>
    </recommendedName>
</protein>
<keyword evidence="13" id="KW-0812">Transmembrane</keyword>
<keyword evidence="9" id="KW-0067">ATP-binding</keyword>
<evidence type="ECO:0000256" key="5">
    <source>
        <dbReference type="ARBA" id="ARBA00022553"/>
    </source>
</evidence>
<evidence type="ECO:0000256" key="2">
    <source>
        <dbReference type="ARBA" id="ARBA00004651"/>
    </source>
</evidence>
<proteinExistence type="predicted"/>
<dbReference type="InterPro" id="IPR004358">
    <property type="entry name" value="Sig_transdc_His_kin-like_C"/>
</dbReference>
<comment type="subcellular location">
    <subcellularLocation>
        <location evidence="2">Cell membrane</location>
        <topology evidence="2">Multi-pass membrane protein</topology>
    </subcellularLocation>
</comment>
<gene>
    <name evidence="16" type="ORF">HF838_00320</name>
</gene>
<reference evidence="16 17" key="1">
    <citation type="submission" date="2020-04" db="EMBL/GenBank/DDBJ databases">
        <authorList>
            <person name="Hitch T.C.A."/>
            <person name="Wylensek D."/>
            <person name="Clavel T."/>
        </authorList>
    </citation>
    <scope>NUCLEOTIDE SEQUENCE [LARGE SCALE GENOMIC DNA]</scope>
    <source>
        <strain evidence="16 17">WB01_D5_05</strain>
    </source>
</reference>
<dbReference type="PRINTS" id="PR00344">
    <property type="entry name" value="BCTRLSENSOR"/>
</dbReference>
<dbReference type="SUPFAM" id="SSF158472">
    <property type="entry name" value="HAMP domain-like"/>
    <property type="match status" value="1"/>
</dbReference>
<comment type="catalytic activity">
    <reaction evidence="1">
        <text>ATP + protein L-histidine = ADP + protein N-phospho-L-histidine.</text>
        <dbReference type="EC" id="2.7.13.3"/>
    </reaction>
</comment>
<dbReference type="CDD" id="cd00082">
    <property type="entry name" value="HisKA"/>
    <property type="match status" value="1"/>
</dbReference>
<evidence type="ECO:0000256" key="8">
    <source>
        <dbReference type="ARBA" id="ARBA00022777"/>
    </source>
</evidence>
<dbReference type="PANTHER" id="PTHR43711:SF26">
    <property type="entry name" value="SENSOR HISTIDINE KINASE RCSC"/>
    <property type="match status" value="1"/>
</dbReference>
<evidence type="ECO:0000259" key="14">
    <source>
        <dbReference type="PROSITE" id="PS50109"/>
    </source>
</evidence>
<dbReference type="InterPro" id="IPR050736">
    <property type="entry name" value="Sensor_HK_Regulatory"/>
</dbReference>
<evidence type="ECO:0000256" key="6">
    <source>
        <dbReference type="ARBA" id="ARBA00022679"/>
    </source>
</evidence>
<keyword evidence="12" id="KW-0175">Coiled coil</keyword>
<dbReference type="GO" id="GO:0005886">
    <property type="term" value="C:plasma membrane"/>
    <property type="evidence" value="ECO:0007669"/>
    <property type="project" value="UniProtKB-SubCell"/>
</dbReference>
<dbReference type="SMART" id="SM00304">
    <property type="entry name" value="HAMP"/>
    <property type="match status" value="1"/>
</dbReference>
<dbReference type="Proteomes" id="UP000561326">
    <property type="component" value="Unassembled WGS sequence"/>
</dbReference>
<keyword evidence="7" id="KW-0547">Nucleotide-binding</keyword>
<dbReference type="PROSITE" id="PS50109">
    <property type="entry name" value="HIS_KIN"/>
    <property type="match status" value="1"/>
</dbReference>
<dbReference type="InterPro" id="IPR003594">
    <property type="entry name" value="HATPase_dom"/>
</dbReference>
<sequence>MRALKKWSNLPIRLKFFSVFLTLVLLAGSGMFVLNHQLFQVARDNDKIINHSVPNLTTQLQIKSTIMERINYVMLYVTTGDEELHKKFIEASKRAKNIEDQLKKNALPHEKEGIEQFIIHSEDWEGILSNEVIPVYQRNNPKDALATLNSRAQPLAIELMNEAEELSQQKIHEISSDNKKVLNNAWSSVQAGYIVMGGTLLLALLFSYYISHSITNPIFSLLDGVRRMTKGDFTTQVAMKRQDEWGELSKAFNRMSQSIANLVEELKQANARLREESHRARESTRLKSEFLANMSHEVRTPLTGIIGFAELLHEDAEEKLSPVQKNFTRNIIKAGEHLLTMINDILDLSKIEAGKYELEMSRFDMVELVRNTLVMMEAKAEKQNISLVIETKHPILQVVADKTRIRQILLNLIGNAIKFSHSHSVVRVMIEQSEHTVIVRVADEGIGIETEKWEAVFDPFYQNDGRLDRKYEGTGLGLALSRQLIELHGGTIGVESKLGKGSIFSFYLPSAMKEVVTSHVCEQTYKKDPLLVLYTVDFLDSFQDFSEKIQKGNRPFLAFMIESKREAIEIAQKHPEYDILVAVQSFQAGYVDILERLSEHTQGKIFSYIKGPLRFVERGQVMRVAEYISPSSDDVPTIFSKTT</sequence>
<dbReference type="GO" id="GO:0005524">
    <property type="term" value="F:ATP binding"/>
    <property type="evidence" value="ECO:0007669"/>
    <property type="project" value="UniProtKB-KW"/>
</dbReference>
<evidence type="ECO:0000256" key="4">
    <source>
        <dbReference type="ARBA" id="ARBA00022475"/>
    </source>
</evidence>
<evidence type="ECO:0000313" key="16">
    <source>
        <dbReference type="EMBL" id="NME96686.1"/>
    </source>
</evidence>
<evidence type="ECO:0000313" key="17">
    <source>
        <dbReference type="Proteomes" id="UP000561326"/>
    </source>
</evidence>
<dbReference type="Pfam" id="PF02518">
    <property type="entry name" value="HATPase_c"/>
    <property type="match status" value="1"/>
</dbReference>
<dbReference type="InterPro" id="IPR003660">
    <property type="entry name" value="HAMP_dom"/>
</dbReference>
<keyword evidence="5" id="KW-0597">Phosphoprotein</keyword>
<dbReference type="InterPro" id="IPR003661">
    <property type="entry name" value="HisK_dim/P_dom"/>
</dbReference>
<keyword evidence="11 13" id="KW-0472">Membrane</keyword>
<evidence type="ECO:0000256" key="13">
    <source>
        <dbReference type="SAM" id="Phobius"/>
    </source>
</evidence>
<dbReference type="FunFam" id="3.30.565.10:FF:000023">
    <property type="entry name" value="PAS domain-containing sensor histidine kinase"/>
    <property type="match status" value="1"/>
</dbReference>
<dbReference type="EC" id="2.7.13.3" evidence="3"/>
<feature type="domain" description="Histidine kinase" evidence="14">
    <location>
        <begin position="293"/>
        <end position="512"/>
    </location>
</feature>
<dbReference type="SMART" id="SM00388">
    <property type="entry name" value="HisKA"/>
    <property type="match status" value="1"/>
</dbReference>
<dbReference type="CDD" id="cd16922">
    <property type="entry name" value="HATPase_EvgS-ArcB-TorS-like"/>
    <property type="match status" value="1"/>
</dbReference>
<evidence type="ECO:0000259" key="15">
    <source>
        <dbReference type="PROSITE" id="PS50885"/>
    </source>
</evidence>
<dbReference type="AlphaFoldDB" id="A0A848CTT8"/>
<evidence type="ECO:0000256" key="1">
    <source>
        <dbReference type="ARBA" id="ARBA00000085"/>
    </source>
</evidence>
<keyword evidence="6" id="KW-0808">Transferase</keyword>
<dbReference type="Gene3D" id="1.10.287.130">
    <property type="match status" value="1"/>
</dbReference>
<dbReference type="InterPro" id="IPR036890">
    <property type="entry name" value="HATPase_C_sf"/>
</dbReference>
<dbReference type="SMART" id="SM00387">
    <property type="entry name" value="HATPase_c"/>
    <property type="match status" value="1"/>
</dbReference>
<evidence type="ECO:0000256" key="7">
    <source>
        <dbReference type="ARBA" id="ARBA00022741"/>
    </source>
</evidence>
<evidence type="ECO:0000256" key="10">
    <source>
        <dbReference type="ARBA" id="ARBA00023012"/>
    </source>
</evidence>
<dbReference type="EMBL" id="JABAGO010000001">
    <property type="protein sequence ID" value="NME96686.1"/>
    <property type="molecule type" value="Genomic_DNA"/>
</dbReference>
<keyword evidence="4" id="KW-1003">Cell membrane</keyword>
<dbReference type="SUPFAM" id="SSF55874">
    <property type="entry name" value="ATPase domain of HSP90 chaperone/DNA topoisomerase II/histidine kinase"/>
    <property type="match status" value="1"/>
</dbReference>
<keyword evidence="10" id="KW-0902">Two-component regulatory system</keyword>
<dbReference type="Gene3D" id="6.10.340.10">
    <property type="match status" value="1"/>
</dbReference>
<dbReference type="InterPro" id="IPR005467">
    <property type="entry name" value="His_kinase_dom"/>
</dbReference>
<evidence type="ECO:0000256" key="11">
    <source>
        <dbReference type="ARBA" id="ARBA00023136"/>
    </source>
</evidence>
<dbReference type="PANTHER" id="PTHR43711">
    <property type="entry name" value="TWO-COMPONENT HISTIDINE KINASE"/>
    <property type="match status" value="1"/>
</dbReference>
<dbReference type="GO" id="GO:0000155">
    <property type="term" value="F:phosphorelay sensor kinase activity"/>
    <property type="evidence" value="ECO:0007669"/>
    <property type="project" value="InterPro"/>
</dbReference>
<comment type="caution">
    <text evidence="16">The sequence shown here is derived from an EMBL/GenBank/DDBJ whole genome shotgun (WGS) entry which is preliminary data.</text>
</comment>
<accession>A0A848CTT8</accession>